<dbReference type="PANTHER" id="PTHR21228">
    <property type="entry name" value="FAST LEU-RICH DOMAIN-CONTAINING"/>
    <property type="match status" value="1"/>
</dbReference>
<dbReference type="PANTHER" id="PTHR21228:SF70">
    <property type="entry name" value="FAST KINASE DOMAIN-CONTAINING PROTEIN 5, MITOCHONDRIAL"/>
    <property type="match status" value="1"/>
</dbReference>
<dbReference type="InterPro" id="IPR050870">
    <property type="entry name" value="FAST_kinase"/>
</dbReference>
<dbReference type="InterPro" id="IPR013579">
    <property type="entry name" value="FAST_2"/>
</dbReference>
<dbReference type="PROSITE" id="PS51286">
    <property type="entry name" value="RAP"/>
    <property type="match status" value="1"/>
</dbReference>
<dbReference type="GO" id="GO:0000963">
    <property type="term" value="P:mitochondrial RNA processing"/>
    <property type="evidence" value="ECO:0007669"/>
    <property type="project" value="TreeGrafter"/>
</dbReference>
<dbReference type="Pfam" id="PF08373">
    <property type="entry name" value="RAP"/>
    <property type="match status" value="1"/>
</dbReference>
<dbReference type="CDD" id="cd23739">
    <property type="entry name" value="TBRG4-like_N"/>
    <property type="match status" value="1"/>
</dbReference>
<dbReference type="GO" id="GO:0044528">
    <property type="term" value="P:regulation of mitochondrial mRNA stability"/>
    <property type="evidence" value="ECO:0007669"/>
    <property type="project" value="InterPro"/>
</dbReference>
<feature type="compositionally biased region" description="Polar residues" evidence="3">
    <location>
        <begin position="97"/>
        <end position="121"/>
    </location>
</feature>
<keyword evidence="2" id="KW-0496">Mitochondrion</keyword>
<protein>
    <submittedName>
        <fullName evidence="5">FAST kinase domains 5</fullName>
    </submittedName>
</protein>
<feature type="compositionally biased region" description="Basic and acidic residues" evidence="3">
    <location>
        <begin position="25"/>
        <end position="41"/>
    </location>
</feature>
<evidence type="ECO:0000256" key="2">
    <source>
        <dbReference type="ARBA" id="ARBA00023128"/>
    </source>
</evidence>
<dbReference type="GO" id="GO:0035770">
    <property type="term" value="C:ribonucleoprotein granule"/>
    <property type="evidence" value="ECO:0007669"/>
    <property type="project" value="TreeGrafter"/>
</dbReference>
<dbReference type="GO" id="GO:0005759">
    <property type="term" value="C:mitochondrial matrix"/>
    <property type="evidence" value="ECO:0007669"/>
    <property type="project" value="TreeGrafter"/>
</dbReference>
<dbReference type="OrthoDB" id="10064757at2759"/>
<sequence>MATVLICRRFPRLSRVTTFSTTAKCKAESRSSKSKQKKEENPESANTTTESVATIQLLNPLDYRVFYNPSAYARSRAASQQHAARNSGQSLGDAFTSPGTAQAQHALGTASSQALPPTSSALPKAKSKPHLEQTISACLSAAQPTEEAEKERSEMHSSKEDPRVFQKGRPEYRSLSYDKSEPVETLPLEEGDSILHSVAVCQGSQSPGTSTDYFHKLSRLPVEQHAALLSEPRFNTLCRHAVKNIRLFSTSDLIDILKACVRLAVPPTHPLLNACENEFCRRVWDMNLDQLLLVADCWRCLERSVPSYLSILFSYANMHWKELTLPQFVQLVYIIGEGRRSPVDLMQKMESMILKYLDSFTLEEVGAICLGLFKSLSGISDHVMRKIADRVSLQIEDMSTYALVNVLKILRYTRIDHLPLLKELGKVIPARIPNTNIQGIMHITLTCSSLHYFDEGIMAAAAMSLPSKVTYCRSKDAAKFLWSFGCLDYEPPNEEEFYSSLIEQMNRKLHEFVKFPEHLLTGLLGLAFVKRFPEELIDYAFRDQFVQKTRGSKYELKKDLFTLGKSVEIECPSYQGNRLPPQLCREITEMVLNFAEQEIYVRPEIVEAVSLLKSMLGGPNYVKSHMILPHTRSSDLEVHMDMDGHPIPFNLEDPLADKKLKDIGVSLTDDLMTQLIKGTSNSQSPIEVENDCRTHGQGRGEEARTLCAGDHAVLSGGALIAGVGLQVEPKLGHCLEATPSLKPNRQSRGVKLAIQVSNRNHYCYSSKRLLGLHRMKRRQLQQLGYVVVELPFWEWFPLLRRTRLEKLSYLHYKVFDPALLSRAG</sequence>
<feature type="region of interest" description="Disordered" evidence="3">
    <location>
        <begin position="21"/>
        <end position="51"/>
    </location>
</feature>
<dbReference type="InterPro" id="IPR013584">
    <property type="entry name" value="RAP"/>
</dbReference>
<dbReference type="AlphaFoldDB" id="A0A8C4V6G3"/>
<feature type="domain" description="RAP" evidence="4">
    <location>
        <begin position="752"/>
        <end position="812"/>
    </location>
</feature>
<feature type="compositionally biased region" description="Basic and acidic residues" evidence="3">
    <location>
        <begin position="147"/>
        <end position="181"/>
    </location>
</feature>
<reference evidence="5" key="1">
    <citation type="submission" date="2025-08" db="UniProtKB">
        <authorList>
            <consortium name="Ensembl"/>
        </authorList>
    </citation>
    <scope>IDENTIFICATION</scope>
</reference>
<comment type="subcellular location">
    <subcellularLocation>
        <location evidence="1">Mitochondrion</location>
    </subcellularLocation>
</comment>
<accession>A0A8C4V6G3</accession>
<feature type="region of interest" description="Disordered" evidence="3">
    <location>
        <begin position="77"/>
        <end position="181"/>
    </location>
</feature>
<dbReference type="Pfam" id="PF08368">
    <property type="entry name" value="FAST_2"/>
    <property type="match status" value="1"/>
</dbReference>
<name>A0A8C4V6G3_FALTI</name>
<dbReference type="Proteomes" id="UP000694562">
    <property type="component" value="Unplaced"/>
</dbReference>
<dbReference type="Ensembl" id="ENSFTIT00000024336.1">
    <property type="protein sequence ID" value="ENSFTIP00000023365.1"/>
    <property type="gene ID" value="ENSFTIG00000015022.1"/>
</dbReference>
<dbReference type="SMART" id="SM00952">
    <property type="entry name" value="RAP"/>
    <property type="match status" value="1"/>
</dbReference>
<proteinExistence type="predicted"/>
<dbReference type="InterPro" id="IPR010622">
    <property type="entry name" value="FAST_Leu-rich"/>
</dbReference>
<dbReference type="OMA" id="PHTRSID"/>
<dbReference type="Pfam" id="PF06743">
    <property type="entry name" value="FAST_1"/>
    <property type="match status" value="1"/>
</dbReference>
<reference evidence="5" key="2">
    <citation type="submission" date="2025-09" db="UniProtKB">
        <authorList>
            <consortium name="Ensembl"/>
        </authorList>
    </citation>
    <scope>IDENTIFICATION</scope>
</reference>
<evidence type="ECO:0000259" key="4">
    <source>
        <dbReference type="PROSITE" id="PS51286"/>
    </source>
</evidence>
<keyword evidence="6" id="KW-1185">Reference proteome</keyword>
<evidence type="ECO:0000256" key="1">
    <source>
        <dbReference type="ARBA" id="ARBA00004173"/>
    </source>
</evidence>
<organism evidence="5 6">
    <name type="scientific">Falco tinnunculus</name>
    <name type="common">Common kestrel</name>
    <dbReference type="NCBI Taxonomy" id="100819"/>
    <lineage>
        <taxon>Eukaryota</taxon>
        <taxon>Metazoa</taxon>
        <taxon>Chordata</taxon>
        <taxon>Craniata</taxon>
        <taxon>Vertebrata</taxon>
        <taxon>Euteleostomi</taxon>
        <taxon>Archelosauria</taxon>
        <taxon>Archosauria</taxon>
        <taxon>Dinosauria</taxon>
        <taxon>Saurischia</taxon>
        <taxon>Theropoda</taxon>
        <taxon>Coelurosauria</taxon>
        <taxon>Aves</taxon>
        <taxon>Neognathae</taxon>
        <taxon>Neoaves</taxon>
        <taxon>Telluraves</taxon>
        <taxon>Australaves</taxon>
        <taxon>Falconiformes</taxon>
        <taxon>Falconidae</taxon>
        <taxon>Falco</taxon>
    </lineage>
</organism>
<evidence type="ECO:0000313" key="6">
    <source>
        <dbReference type="Proteomes" id="UP000694562"/>
    </source>
</evidence>
<dbReference type="GO" id="GO:0003723">
    <property type="term" value="F:RNA binding"/>
    <property type="evidence" value="ECO:0007669"/>
    <property type="project" value="TreeGrafter"/>
</dbReference>
<evidence type="ECO:0000313" key="5">
    <source>
        <dbReference type="Ensembl" id="ENSFTIP00000023365.1"/>
    </source>
</evidence>
<evidence type="ECO:0000256" key="3">
    <source>
        <dbReference type="SAM" id="MobiDB-lite"/>
    </source>
</evidence>